<name>A0A415E861_9FIRM</name>
<evidence type="ECO:0000313" key="2">
    <source>
        <dbReference type="Proteomes" id="UP000284841"/>
    </source>
</evidence>
<sequence length="185" mass="20863">MEIEQFVMAYRADHEKIKALLGQGYSSLRPVLRINIEIIHDESKGTYVRIEHNTPAASQGKRGWLNLNVWESPCTEIDYADEDKHFGEPTPGAEGKTKGLTRIFRTDFLNIEFTGVGIEGGCPAEGDNDGCFYIEEEKTTFVPSEKITSRKEYCDCAFSWTKPVTEAMGIPPEELLGAYKVTFER</sequence>
<dbReference type="AlphaFoldDB" id="A0A415E861"/>
<dbReference type="STRING" id="1776384.GCA_900086585_03386"/>
<dbReference type="OrthoDB" id="2083840at2"/>
<comment type="caution">
    <text evidence="1">The sequence shown here is derived from an EMBL/GenBank/DDBJ whole genome shotgun (WGS) entry which is preliminary data.</text>
</comment>
<gene>
    <name evidence="1" type="ORF">DW099_05430</name>
</gene>
<reference evidence="1 2" key="1">
    <citation type="submission" date="2018-08" db="EMBL/GenBank/DDBJ databases">
        <title>A genome reference for cultivated species of the human gut microbiota.</title>
        <authorList>
            <person name="Zou Y."/>
            <person name="Xue W."/>
            <person name="Luo G."/>
        </authorList>
    </citation>
    <scope>NUCLEOTIDE SEQUENCE [LARGE SCALE GENOMIC DNA]</scope>
    <source>
        <strain evidence="1 2">AM07-24</strain>
    </source>
</reference>
<evidence type="ECO:0000313" key="1">
    <source>
        <dbReference type="EMBL" id="RHJ89993.1"/>
    </source>
</evidence>
<dbReference type="Proteomes" id="UP000284841">
    <property type="component" value="Unassembled WGS sequence"/>
</dbReference>
<dbReference type="RefSeq" id="WP_067541110.1">
    <property type="nucleotide sequence ID" value="NZ_AP025567.1"/>
</dbReference>
<proteinExistence type="predicted"/>
<dbReference type="GeneID" id="83005685"/>
<organism evidence="1 2">
    <name type="scientific">Emergencia timonensis</name>
    <dbReference type="NCBI Taxonomy" id="1776384"/>
    <lineage>
        <taxon>Bacteria</taxon>
        <taxon>Bacillati</taxon>
        <taxon>Bacillota</taxon>
        <taxon>Clostridia</taxon>
        <taxon>Peptostreptococcales</taxon>
        <taxon>Anaerovoracaceae</taxon>
        <taxon>Emergencia</taxon>
    </lineage>
</organism>
<dbReference type="EMBL" id="QRMS01000001">
    <property type="protein sequence ID" value="RHJ89993.1"/>
    <property type="molecule type" value="Genomic_DNA"/>
</dbReference>
<accession>A0A415E861</accession>
<protein>
    <submittedName>
        <fullName evidence="1">Uncharacterized protein</fullName>
    </submittedName>
</protein>
<keyword evidence="2" id="KW-1185">Reference proteome</keyword>